<evidence type="ECO:0000313" key="2">
    <source>
        <dbReference type="Proteomes" id="UP001055125"/>
    </source>
</evidence>
<reference evidence="1" key="1">
    <citation type="journal article" date="2021" name="Front. Microbiol.">
        <title>Comprehensive Comparative Genomics and Phenotyping of Methylobacterium Species.</title>
        <authorList>
            <person name="Alessa O."/>
            <person name="Ogura Y."/>
            <person name="Fujitani Y."/>
            <person name="Takami H."/>
            <person name="Hayashi T."/>
            <person name="Sahin N."/>
            <person name="Tani A."/>
        </authorList>
    </citation>
    <scope>NUCLEOTIDE SEQUENCE</scope>
    <source>
        <strain evidence="1">DSM 19015</strain>
    </source>
</reference>
<gene>
    <name evidence="1" type="ORF">OCOJLMKI_4710</name>
</gene>
<accession>A0ABQ4S316</accession>
<comment type="caution">
    <text evidence="1">The sequence shown here is derived from an EMBL/GenBank/DDBJ whole genome shotgun (WGS) entry which is preliminary data.</text>
</comment>
<dbReference type="RefSeq" id="WP_238246537.1">
    <property type="nucleotide sequence ID" value="NZ_BPQP01000089.1"/>
</dbReference>
<protein>
    <submittedName>
        <fullName evidence="1">Uncharacterized protein</fullName>
    </submittedName>
</protein>
<proteinExistence type="predicted"/>
<organism evidence="1 2">
    <name type="scientific">Methylobacterium iners</name>
    <dbReference type="NCBI Taxonomy" id="418707"/>
    <lineage>
        <taxon>Bacteria</taxon>
        <taxon>Pseudomonadati</taxon>
        <taxon>Pseudomonadota</taxon>
        <taxon>Alphaproteobacteria</taxon>
        <taxon>Hyphomicrobiales</taxon>
        <taxon>Methylobacteriaceae</taxon>
        <taxon>Methylobacterium</taxon>
    </lineage>
</organism>
<keyword evidence="2" id="KW-1185">Reference proteome</keyword>
<sequence>MAAVFKPLDARLLNKPSGQCAFQLEGTTALVPFGHATCMFKKSETKTETRSPEDPSRPIIATDYSELTGMVDVEFGTLNVLGLRLSHMANVRPFTQAIVAAKSQTFPGAMVNEWLELKAGDDAAEEAASAGLVNTSVTSVTVGGEALTPAQYRHDSKSGIVQVIMFPAEASLNEDVVVSFSAPAVAASAGRSVIELLQLLSLRGRFVLRQNNLRGTNRKIVIPTLNFGGESGDVAWIADSNDITKVTTSATMEADYSQPPGMEYGYMVDLV</sequence>
<reference evidence="1" key="2">
    <citation type="submission" date="2021-08" db="EMBL/GenBank/DDBJ databases">
        <authorList>
            <person name="Tani A."/>
            <person name="Ola A."/>
            <person name="Ogura Y."/>
            <person name="Katsura K."/>
            <person name="Hayashi T."/>
        </authorList>
    </citation>
    <scope>NUCLEOTIDE SEQUENCE</scope>
    <source>
        <strain evidence="1">DSM 19015</strain>
    </source>
</reference>
<dbReference type="Proteomes" id="UP001055125">
    <property type="component" value="Unassembled WGS sequence"/>
</dbReference>
<evidence type="ECO:0000313" key="1">
    <source>
        <dbReference type="EMBL" id="GJD97479.1"/>
    </source>
</evidence>
<name>A0ABQ4S316_9HYPH</name>
<dbReference type="EMBL" id="BPQP01000089">
    <property type="protein sequence ID" value="GJD97479.1"/>
    <property type="molecule type" value="Genomic_DNA"/>
</dbReference>